<dbReference type="Gene3D" id="3.40.630.30">
    <property type="match status" value="1"/>
</dbReference>
<protein>
    <recommendedName>
        <fullName evidence="1">N-acetyltransferase domain-containing protein</fullName>
    </recommendedName>
</protein>
<evidence type="ECO:0000259" key="1">
    <source>
        <dbReference type="PROSITE" id="PS51186"/>
    </source>
</evidence>
<comment type="caution">
    <text evidence="2">The sequence shown here is derived from an EMBL/GenBank/DDBJ whole genome shotgun (WGS) entry which is preliminary data.</text>
</comment>
<dbReference type="OrthoDB" id="10264728at2759"/>
<sequence>MRAEEEVRRIDLEDVEVFIALQDAFVHEHHSLSREVYKEVTLLDWQHSLVCPRDVLEKPGGRREQLVSIVKQEHSCYRHLYILLVRGAGREVGYIMYQVHKGKRKDAIPSAYVEVKQIFVEPDMRKRGFGKLLVDGMMQALEGQDIRSIRLSVLDLNDAATKWYRAQGFVMTGLVWEYIGPADHSLLVAYQAFSQASVKCFCFGNTVS</sequence>
<dbReference type="EMBL" id="CAJNIZ010005380">
    <property type="protein sequence ID" value="CAE7241353.1"/>
    <property type="molecule type" value="Genomic_DNA"/>
</dbReference>
<dbReference type="InterPro" id="IPR050276">
    <property type="entry name" value="MshD_Acetyltransferase"/>
</dbReference>
<reference evidence="2" key="1">
    <citation type="submission" date="2021-02" db="EMBL/GenBank/DDBJ databases">
        <authorList>
            <person name="Dougan E. K."/>
            <person name="Rhodes N."/>
            <person name="Thang M."/>
            <person name="Chan C."/>
        </authorList>
    </citation>
    <scope>NUCLEOTIDE SEQUENCE</scope>
</reference>
<dbReference type="Proteomes" id="UP000649617">
    <property type="component" value="Unassembled WGS sequence"/>
</dbReference>
<organism evidence="2 3">
    <name type="scientific">Symbiodinium pilosum</name>
    <name type="common">Dinoflagellate</name>
    <dbReference type="NCBI Taxonomy" id="2952"/>
    <lineage>
        <taxon>Eukaryota</taxon>
        <taxon>Sar</taxon>
        <taxon>Alveolata</taxon>
        <taxon>Dinophyceae</taxon>
        <taxon>Suessiales</taxon>
        <taxon>Symbiodiniaceae</taxon>
        <taxon>Symbiodinium</taxon>
    </lineage>
</organism>
<evidence type="ECO:0000313" key="3">
    <source>
        <dbReference type="Proteomes" id="UP000649617"/>
    </source>
</evidence>
<evidence type="ECO:0000313" key="2">
    <source>
        <dbReference type="EMBL" id="CAE7241353.1"/>
    </source>
</evidence>
<dbReference type="Pfam" id="PF00583">
    <property type="entry name" value="Acetyltransf_1"/>
    <property type="match status" value="1"/>
</dbReference>
<dbReference type="PANTHER" id="PTHR43617:SF34">
    <property type="entry name" value="PUTATIVE-RELATED"/>
    <property type="match status" value="1"/>
</dbReference>
<dbReference type="PROSITE" id="PS51186">
    <property type="entry name" value="GNAT"/>
    <property type="match status" value="1"/>
</dbReference>
<dbReference type="GO" id="GO:0016747">
    <property type="term" value="F:acyltransferase activity, transferring groups other than amino-acyl groups"/>
    <property type="evidence" value="ECO:0007669"/>
    <property type="project" value="InterPro"/>
</dbReference>
<dbReference type="CDD" id="cd04301">
    <property type="entry name" value="NAT_SF"/>
    <property type="match status" value="1"/>
</dbReference>
<keyword evidence="3" id="KW-1185">Reference proteome</keyword>
<dbReference type="PANTHER" id="PTHR43617">
    <property type="entry name" value="L-AMINO ACID N-ACETYLTRANSFERASE"/>
    <property type="match status" value="1"/>
</dbReference>
<dbReference type="AlphaFoldDB" id="A0A812LBP3"/>
<feature type="domain" description="N-acetyltransferase" evidence="1">
    <location>
        <begin position="35"/>
        <end position="193"/>
    </location>
</feature>
<dbReference type="InterPro" id="IPR000182">
    <property type="entry name" value="GNAT_dom"/>
</dbReference>
<name>A0A812LBP3_SYMPI</name>
<accession>A0A812LBP3</accession>
<dbReference type="InterPro" id="IPR016181">
    <property type="entry name" value="Acyl_CoA_acyltransferase"/>
</dbReference>
<proteinExistence type="predicted"/>
<gene>
    <name evidence="2" type="ORF">SPIL2461_LOCUS4172</name>
</gene>
<dbReference type="SUPFAM" id="SSF55729">
    <property type="entry name" value="Acyl-CoA N-acyltransferases (Nat)"/>
    <property type="match status" value="1"/>
</dbReference>